<feature type="compositionally biased region" description="Low complexity" evidence="2">
    <location>
        <begin position="1891"/>
        <end position="1904"/>
    </location>
</feature>
<comment type="caution">
    <text evidence="6">The sequence shown here is derived from an EMBL/GenBank/DDBJ whole genome shotgun (WGS) entry which is preliminary data.</text>
</comment>
<keyword evidence="3" id="KW-0472">Membrane</keyword>
<feature type="transmembrane region" description="Helical" evidence="3">
    <location>
        <begin position="1728"/>
        <end position="1759"/>
    </location>
</feature>
<proteinExistence type="predicted"/>
<feature type="transmembrane region" description="Helical" evidence="3">
    <location>
        <begin position="2155"/>
        <end position="2176"/>
    </location>
</feature>
<dbReference type="EMBL" id="LGTL01000006">
    <property type="protein sequence ID" value="KPA81326.1"/>
    <property type="molecule type" value="Genomic_DNA"/>
</dbReference>
<feature type="compositionally biased region" description="Acidic residues" evidence="2">
    <location>
        <begin position="346"/>
        <end position="357"/>
    </location>
</feature>
<evidence type="ECO:0000259" key="5">
    <source>
        <dbReference type="Pfam" id="PF24874"/>
    </source>
</evidence>
<feature type="region of interest" description="Disordered" evidence="2">
    <location>
        <begin position="2336"/>
        <end position="2358"/>
    </location>
</feature>
<dbReference type="GO" id="GO:0042391">
    <property type="term" value="P:regulation of membrane potential"/>
    <property type="evidence" value="ECO:0007669"/>
    <property type="project" value="TreeGrafter"/>
</dbReference>
<name>A0A0M9G3E2_LEPPY</name>
<sequence length="2620" mass="284359">MLAEEVVIDDVGVSVSPWRLAVLHVSFYILSAVSTLGLRSPLWLLLTLVYCGFHRDALTGRSSYPSWLWKVLWGCILTSAVCCVGANVLTLLVQSDDVHHVVWHLLNPLWQVVGVQQWKAAEGQETILFPAIATVVWGSSVLYMKEQDTWQLRIRRDGVESASAQHDSLCGRWPRLSSACRLAAAPLLATLAWAVAWVASPSCVGLWLELMTFVFVGSASCTLLQTRTLSSHRSVSGAMSGDTTTTAAAAATTVASTFFYATIAVLIVAVSATHNAVFTPIFNVNYALCTQLGVGPVPLGSREGARRAVQLLGMIILAAGTAMVDTYVVPSRVAPQPERQNLLVAVEEEEDEGEEGTGAEQHHGRNAASSLDPAHPRGVAPEGTHVDPALCQIQHLFQFVAVACVMALLLHAVFFPNLVSLALWLVHACCCAGGLVVRPQQPTAALFWVLGLCLVALSCAIVAQYVCLVLLVNPDTAAWAWQPALPYHFEDYGVVAAQVVGEHSFVLLLQLYLCTGGITGDPLLHADCSSSAGGEAPLSAAAPPAQTISPRPAAADEREDNDDSPQGNWMLEQLRNAAGNPKELGRVFETAVGRPPRRAELDCLVTSAQSSSPVTFSSACHLNTAKVFHCVFSGPLYTYTIIISLFVLGTSSASMDLLHATCLVLSLFFSVVGSSAVLCPHLRMIPPVWVAIVMGLQLGYRVLVVGRAGPSSASSSLHSPPLLFTNFLKGRSNVGNSALEWREVVLYLAVQFVLLWCYRYEPHPLADWSQVCQCLIFRCRWTRLLRFVRRAAGFVVLVWIVLALPRSANVTLFVLLLFGAALLHHWRWHRLAYVWRRFLLVGYCGVVLLAMLLVEFAPMQPKLWSFLRALGCPVGSEGVCARDVGLPSDTAVWLTPLALPWWFVIVLATAVGTPNALPTGFAAAASPPSSPSTASTPPSLTPAPPVAEALTGWRSSCSEWWPPLRCSAVTVLLLLAMTYAALCSPSLLTTAYLVGPVWGLYPTWIFAVAALHTALQCTYQFWFSPPWLDAYTLWGTPVAELIGLWRAASATVPESDVTIPSTLEVAAAPLLIGLLQALQSYAMSTTVSNRGDDSGGGSGDSRSVERLFTSPIGQVLRRLCASHLYVLLLLCLLHSTQRFVMGWGVAVLLLVVWQAADLRECGVLLRPRWLYRLCATASAGLAVANYALLWIHMCFPHWSVHQLFPWLMGSDKEVSLSTACWTAAAACVALQWSSGADPDAMSNNDNSNSTVTDRLLRHPHSANFITWLRQRIGRHRGAYGIRATNSIADFAPSQRDAFLADAAELLEGSGNAHPAEGEEGRVDADQQNATALLVHAAAVDAAPSALCGVHTWSIAVLHVARLVPVVACGFVAVGAAASSSCLLSIFLLLIGLVMGLRHARLQWSFWRWWRSLLVGCAALPLTALLLGCPPVYTVVVALPPWVGLVVGLSDDATPLVSGDGLRFTARHVVLFFALWVQSCLYNNPQWGVRLLRLQYTEKQLGAKRHVALQQQLEARVARATEEATRVDRETRAYLDGLRAGEDVAEISITSEAQCEGGSAAGREEREEDGRATGEDFDAEMYLRRPPPRPSPTNLENGARRGDSSEAPPPSSLFPVVTVPNAEGGISFSSTAAAASHASSEANPLCSSASRWWRQRCDSGLRRACNVLAAHTYHPSEYHVCATAAAAAAAAAAASTTARSGPAALSLRQLFTHLLLVALQVLLRHTPLALLTCALVNALLTGCLWELLGLCYVVQIALAYHPHAPRLVYQCFGLYVVAGVLLKELVVLWVTFDTVGPIPAFAVGTLLPRQKGSPYPWSSAAAARGSLRYCLLWMDILTLGVVALHERVCVIYGVYVDDHAGRRTVRSASRTGAPSHATPPPSAATDGGNGNCGTAAATAESTGSTNRSPHNAAPPSPDGTDGCGVRRALLSYYANVVSVPGVGEDWYLSYTSVDLFALFVLVATYSHMTTNENLTLQDNVQNNQLSGPMALLLCMSVLQLVVDRMLYVQRCMHLKAAANWIGALVYCLLYWWWRNTVAVSAHAAGNTYFTLKIVALVLSAAQVCRGYPLHNRRDVLTAHPGSLFRYSCFMVFRAIPFVWEMRTLIDWTVQHTALTLQEYLTLEDIHVYVHHCRERYEGKRNERTKVGDVVPRSAKWLFGVSRLALILLALLGPLLYYSTYNPSAVVNRAVQLNLQLSFFGAHDFFATTVHDNASVPDGWWSWLARTRPTVALYGQTATEQTVQLMEFTSCSGSQWMASPQAMRQVLAGLRAAAGSSSNGMDSGKEEDATTAAYILQSMEMVRNTSSATSTTSVSLVHRWPIPKKTAQAMVRILERETGASTTAPPDNNNISSSASDSASSDSDTASAVLPFFYNPFSFNRASRLDVLPTDAHFPHRNRQHCSLELNHERDVALNTSVRYWCLHCAPLFPAGNVPTANTSSAAEWHCLTTGEGCDDFNYEDVNEAVRAAPWRTPSTQNAPLRVPIYVVVLSDFVVSGISFLKGLSIVALYTTFVLALGRLLRSVLANKMGTLVFENMANPAVLENMVRCTGIAREYGDLRLEHTIYLELVDMLRSPERLFEITGSLRSMYQDADQDDGFHLGLVRRRRARRSPESSGATAAI</sequence>
<feature type="transmembrane region" description="Helical" evidence="3">
    <location>
        <begin position="1771"/>
        <end position="1791"/>
    </location>
</feature>
<dbReference type="GO" id="GO:0005261">
    <property type="term" value="F:monoatomic cation channel activity"/>
    <property type="evidence" value="ECO:0007669"/>
    <property type="project" value="TreeGrafter"/>
</dbReference>
<feature type="transmembrane region" description="Helical" evidence="3">
    <location>
        <begin position="810"/>
        <end position="826"/>
    </location>
</feature>
<feature type="transmembrane region" description="Helical" evidence="3">
    <location>
        <begin position="2044"/>
        <end position="2063"/>
    </location>
</feature>
<feature type="domain" description="Piezo THU9 and anchor" evidence="5">
    <location>
        <begin position="1944"/>
        <end position="2177"/>
    </location>
</feature>
<feature type="transmembrane region" description="Helical" evidence="3">
    <location>
        <begin position="247"/>
        <end position="270"/>
    </location>
</feature>
<feature type="transmembrane region" description="Helical" evidence="3">
    <location>
        <begin position="838"/>
        <end position="857"/>
    </location>
</feature>
<dbReference type="PANTHER" id="PTHR13167">
    <property type="entry name" value="PIEZO-TYPE MECHANOSENSITIVE ION CHANNEL COMPONENT"/>
    <property type="match status" value="1"/>
</dbReference>
<dbReference type="Pfam" id="PF24874">
    <property type="entry name" value="Piezo_THU9_anchor"/>
    <property type="match status" value="1"/>
</dbReference>
<feature type="domain" description="Piezo non-specific cation channel cap" evidence="4">
    <location>
        <begin position="2235"/>
        <end position="2582"/>
    </location>
</feature>
<evidence type="ECO:0000256" key="1">
    <source>
        <dbReference type="SAM" id="Coils"/>
    </source>
</evidence>
<keyword evidence="3" id="KW-1133">Transmembrane helix</keyword>
<feature type="transmembrane region" description="Helical" evidence="3">
    <location>
        <begin position="1001"/>
        <end position="1022"/>
    </location>
</feature>
<feature type="transmembrane region" description="Helical" evidence="3">
    <location>
        <begin position="308"/>
        <end position="329"/>
    </location>
</feature>
<dbReference type="InterPro" id="IPR056770">
    <property type="entry name" value="Piezo_THU9_anchor"/>
</dbReference>
<dbReference type="OrthoDB" id="303066at2759"/>
<keyword evidence="1" id="KW-0175">Coiled coil</keyword>
<dbReference type="InterPro" id="IPR031334">
    <property type="entry name" value="Piezo_cap_dom"/>
</dbReference>
<dbReference type="OMA" id="LMEFTSC"/>
<feature type="transmembrane region" description="Helical" evidence="3">
    <location>
        <begin position="1370"/>
        <end position="1396"/>
    </location>
</feature>
<evidence type="ECO:0000259" key="4">
    <source>
        <dbReference type="Pfam" id="PF12166"/>
    </source>
</evidence>
<feature type="compositionally biased region" description="Polar residues" evidence="2">
    <location>
        <begin position="2337"/>
        <end position="2349"/>
    </location>
</feature>
<feature type="transmembrane region" description="Helical" evidence="3">
    <location>
        <begin position="71"/>
        <end position="93"/>
    </location>
</feature>
<feature type="transmembrane region" description="Helical" evidence="3">
    <location>
        <begin position="182"/>
        <end position="200"/>
    </location>
</feature>
<feature type="transmembrane region" description="Helical" evidence="3">
    <location>
        <begin position="1984"/>
        <end position="2001"/>
    </location>
</feature>
<feature type="transmembrane region" description="Helical" evidence="3">
    <location>
        <begin position="206"/>
        <end position="226"/>
    </location>
</feature>
<feature type="transmembrane region" description="Helical" evidence="3">
    <location>
        <begin position="421"/>
        <end position="438"/>
    </location>
</feature>
<keyword evidence="7" id="KW-1185">Reference proteome</keyword>
<dbReference type="GO" id="GO:0008381">
    <property type="term" value="F:mechanosensitive monoatomic ion channel activity"/>
    <property type="evidence" value="ECO:0007669"/>
    <property type="project" value="InterPro"/>
</dbReference>
<feature type="transmembrane region" description="Helical" evidence="3">
    <location>
        <begin position="787"/>
        <end position="804"/>
    </location>
</feature>
<feature type="transmembrane region" description="Helical" evidence="3">
    <location>
        <begin position="971"/>
        <end position="995"/>
    </location>
</feature>
<accession>A0A0M9G3E2</accession>
<evidence type="ECO:0000256" key="2">
    <source>
        <dbReference type="SAM" id="MobiDB-lite"/>
    </source>
</evidence>
<feature type="transmembrane region" description="Helical" evidence="3">
    <location>
        <begin position="1946"/>
        <end position="1964"/>
    </location>
</feature>
<feature type="transmembrane region" description="Helical" evidence="3">
    <location>
        <begin position="1141"/>
        <end position="1158"/>
    </location>
</feature>
<protein>
    <submittedName>
        <fullName evidence="6">Putative transmembrane protein</fullName>
    </submittedName>
</protein>
<dbReference type="PANTHER" id="PTHR13167:SF25">
    <property type="entry name" value="PIEZO-TYPE MECHANOSENSITIVE ION CHANNEL COMPONENT"/>
    <property type="match status" value="1"/>
</dbReference>
<feature type="transmembrane region" description="Helical" evidence="3">
    <location>
        <begin position="627"/>
        <end position="651"/>
    </location>
</feature>
<feature type="transmembrane region" description="Helical" evidence="3">
    <location>
        <begin position="1835"/>
        <end position="1855"/>
    </location>
</feature>
<feature type="transmembrane region" description="Helical" evidence="3">
    <location>
        <begin position="127"/>
        <end position="144"/>
    </location>
</feature>
<evidence type="ECO:0000256" key="3">
    <source>
        <dbReference type="SAM" id="Phobius"/>
    </source>
</evidence>
<feature type="compositionally biased region" description="Basic and acidic residues" evidence="2">
    <location>
        <begin position="1561"/>
        <end position="1573"/>
    </location>
</feature>
<dbReference type="RefSeq" id="XP_015659765.1">
    <property type="nucleotide sequence ID" value="XM_015801145.1"/>
</dbReference>
<feature type="transmembrane region" description="Helical" evidence="3">
    <location>
        <begin position="445"/>
        <end position="472"/>
    </location>
</feature>
<feature type="region of interest" description="Disordered" evidence="2">
    <location>
        <begin position="1865"/>
        <end position="1919"/>
    </location>
</feature>
<evidence type="ECO:0000313" key="7">
    <source>
        <dbReference type="Proteomes" id="UP000037923"/>
    </source>
</evidence>
<dbReference type="Proteomes" id="UP000037923">
    <property type="component" value="Unassembled WGS sequence"/>
</dbReference>
<dbReference type="VEuPathDB" id="TriTrypDB:LpyrH10_06_0930"/>
<dbReference type="InterPro" id="IPR027272">
    <property type="entry name" value="Piezo"/>
</dbReference>
<organism evidence="6 7">
    <name type="scientific">Leptomonas pyrrhocoris</name>
    <name type="common">Firebug parasite</name>
    <dbReference type="NCBI Taxonomy" id="157538"/>
    <lineage>
        <taxon>Eukaryota</taxon>
        <taxon>Discoba</taxon>
        <taxon>Euglenozoa</taxon>
        <taxon>Kinetoplastea</taxon>
        <taxon>Metakinetoplastina</taxon>
        <taxon>Trypanosomatida</taxon>
        <taxon>Trypanosomatidae</taxon>
        <taxon>Leishmaniinae</taxon>
        <taxon>Leptomonas</taxon>
    </lineage>
</organism>
<feature type="transmembrane region" description="Helical" evidence="3">
    <location>
        <begin position="1408"/>
        <end position="1432"/>
    </location>
</feature>
<feature type="transmembrane region" description="Helical" evidence="3">
    <location>
        <begin position="396"/>
        <end position="415"/>
    </location>
</feature>
<evidence type="ECO:0000313" key="6">
    <source>
        <dbReference type="EMBL" id="KPA81326.1"/>
    </source>
</evidence>
<feature type="transmembrane region" description="Helical" evidence="3">
    <location>
        <begin position="2013"/>
        <end position="2032"/>
    </location>
</feature>
<keyword evidence="3 6" id="KW-0812">Transmembrane</keyword>
<feature type="transmembrane region" description="Helical" evidence="3">
    <location>
        <begin position="657"/>
        <end position="678"/>
    </location>
</feature>
<feature type="transmembrane region" description="Helical" evidence="3">
    <location>
        <begin position="1170"/>
        <end position="1193"/>
    </location>
</feature>
<dbReference type="GO" id="GO:0071260">
    <property type="term" value="P:cellular response to mechanical stimulus"/>
    <property type="evidence" value="ECO:0007669"/>
    <property type="project" value="TreeGrafter"/>
</dbReference>
<feature type="region of interest" description="Disordered" evidence="2">
    <location>
        <begin position="346"/>
        <end position="378"/>
    </location>
</feature>
<dbReference type="Pfam" id="PF12166">
    <property type="entry name" value="Piezo_cap"/>
    <property type="match status" value="1"/>
</dbReference>
<feature type="transmembrane region" description="Helical" evidence="3">
    <location>
        <begin position="891"/>
        <end position="911"/>
    </location>
</feature>
<dbReference type="GeneID" id="26904014"/>
<feature type="region of interest" description="Disordered" evidence="2">
    <location>
        <begin position="535"/>
        <end position="568"/>
    </location>
</feature>
<dbReference type="GO" id="GO:0050982">
    <property type="term" value="P:detection of mechanical stimulus"/>
    <property type="evidence" value="ECO:0007669"/>
    <property type="project" value="TreeGrafter"/>
</dbReference>
<gene>
    <name evidence="6" type="ORF">ABB37_03723</name>
</gene>
<feature type="coiled-coil region" evidence="1">
    <location>
        <begin position="1502"/>
        <end position="1529"/>
    </location>
</feature>
<dbReference type="GO" id="GO:0016020">
    <property type="term" value="C:membrane"/>
    <property type="evidence" value="ECO:0007669"/>
    <property type="project" value="InterPro"/>
</dbReference>
<reference evidence="6 7" key="1">
    <citation type="submission" date="2015-07" db="EMBL/GenBank/DDBJ databases">
        <title>High-quality genome of monoxenous trypanosomatid Leptomonas pyrrhocoris.</title>
        <authorList>
            <person name="Flegontov P."/>
            <person name="Butenko A."/>
            <person name="Firsov S."/>
            <person name="Vlcek C."/>
            <person name="Logacheva M.D."/>
            <person name="Field M."/>
            <person name="Filatov D."/>
            <person name="Flegontova O."/>
            <person name="Gerasimov E."/>
            <person name="Jackson A.P."/>
            <person name="Kelly S."/>
            <person name="Opperdoes F."/>
            <person name="O'Reilly A."/>
            <person name="Votypka J."/>
            <person name="Yurchenko V."/>
            <person name="Lukes J."/>
        </authorList>
    </citation>
    <scope>NUCLEOTIDE SEQUENCE [LARGE SCALE GENOMIC DNA]</scope>
    <source>
        <strain evidence="6">H10</strain>
    </source>
</reference>
<feature type="region of interest" description="Disordered" evidence="2">
    <location>
        <begin position="1548"/>
        <end position="1617"/>
    </location>
</feature>
<feature type="transmembrane region" description="Helical" evidence="3">
    <location>
        <begin position="27"/>
        <end position="50"/>
    </location>
</feature>